<gene>
    <name evidence="1" type="ORF">LXD69_09645</name>
</gene>
<dbReference type="EMBL" id="CP090145">
    <property type="protein sequence ID" value="UOX32315.1"/>
    <property type="molecule type" value="Genomic_DNA"/>
</dbReference>
<sequence>MSTYKEFKNTDGILITPQQASQLDDYKEIAFENNRIKKSINYWDKEVQNIDIYIYPDEDLNTELSKLDNNLTYTIAKDLEIINGYKVWKFYEYKNGVLGPLILTEVIDINNRCVAYKSEESSVSIRKVYYLEGKHVVNVEEELDFVYEEDDEIFFDFENGNLTINVSHNVAEGNFTNINLFYGTYYERLPFMTPEILAYFTNPEPLVPPMQL</sequence>
<evidence type="ECO:0008006" key="3">
    <source>
        <dbReference type="Google" id="ProtNLM"/>
    </source>
</evidence>
<organism evidence="1 2">
    <name type="scientific">Flavobacterium sediminilitoris</name>
    <dbReference type="NCBI Taxonomy" id="2024526"/>
    <lineage>
        <taxon>Bacteria</taxon>
        <taxon>Pseudomonadati</taxon>
        <taxon>Bacteroidota</taxon>
        <taxon>Flavobacteriia</taxon>
        <taxon>Flavobacteriales</taxon>
        <taxon>Flavobacteriaceae</taxon>
        <taxon>Flavobacterium</taxon>
    </lineage>
</organism>
<evidence type="ECO:0000313" key="2">
    <source>
        <dbReference type="Proteomes" id="UP000830454"/>
    </source>
</evidence>
<keyword evidence="2" id="KW-1185">Reference proteome</keyword>
<dbReference type="Proteomes" id="UP000830454">
    <property type="component" value="Chromosome"/>
</dbReference>
<reference evidence="1" key="2">
    <citation type="submission" date="2022-04" db="EMBL/GenBank/DDBJ databases">
        <title>Complete Genome Sequence of Flavobacterium sediminilitoris YSM-43, Isolated from a Tidal Sediment.</title>
        <authorList>
            <person name="Lee P.A."/>
        </authorList>
    </citation>
    <scope>NUCLEOTIDE SEQUENCE</scope>
    <source>
        <strain evidence="1">YSM-43</strain>
    </source>
</reference>
<reference evidence="1" key="1">
    <citation type="submission" date="2021-12" db="EMBL/GenBank/DDBJ databases">
        <authorList>
            <person name="Cha I.-T."/>
            <person name="Lee K.-E."/>
            <person name="Park S.-J."/>
        </authorList>
    </citation>
    <scope>NUCLEOTIDE SEQUENCE</scope>
    <source>
        <strain evidence="1">YSM-43</strain>
    </source>
</reference>
<accession>A0ABY4HIF0</accession>
<evidence type="ECO:0000313" key="1">
    <source>
        <dbReference type="EMBL" id="UOX32315.1"/>
    </source>
</evidence>
<name>A0ABY4HIF0_9FLAO</name>
<proteinExistence type="predicted"/>
<protein>
    <recommendedName>
        <fullName evidence="3">DUF4178 domain-containing protein</fullName>
    </recommendedName>
</protein>
<dbReference type="RefSeq" id="WP_246914925.1">
    <property type="nucleotide sequence ID" value="NZ_CP090145.1"/>
</dbReference>